<comment type="caution">
    <text evidence="3">The sequence shown here is derived from an EMBL/GenBank/DDBJ whole genome shotgun (WGS) entry which is preliminary data.</text>
</comment>
<gene>
    <name evidence="3" type="ORF">DWZ29_16035</name>
</gene>
<dbReference type="Pfam" id="PF02368">
    <property type="entry name" value="Big_2"/>
    <property type="match status" value="1"/>
</dbReference>
<dbReference type="RefSeq" id="WP_118486645.1">
    <property type="nucleotide sequence ID" value="NZ_QRQO01000079.1"/>
</dbReference>
<dbReference type="InterPro" id="IPR003343">
    <property type="entry name" value="Big_2"/>
</dbReference>
<dbReference type="SUPFAM" id="SSF52058">
    <property type="entry name" value="L domain-like"/>
    <property type="match status" value="1"/>
</dbReference>
<feature type="domain" description="BIG2" evidence="2">
    <location>
        <begin position="546"/>
        <end position="624"/>
    </location>
</feature>
<feature type="signal peptide" evidence="1">
    <location>
        <begin position="1"/>
        <end position="22"/>
    </location>
</feature>
<dbReference type="SMART" id="SM00635">
    <property type="entry name" value="BID_2"/>
    <property type="match status" value="2"/>
</dbReference>
<dbReference type="Gene3D" id="2.60.40.1080">
    <property type="match status" value="2"/>
</dbReference>
<organism evidence="3 4">
    <name type="scientific">Anaerobutyricum hallii</name>
    <dbReference type="NCBI Taxonomy" id="39488"/>
    <lineage>
        <taxon>Bacteria</taxon>
        <taxon>Bacillati</taxon>
        <taxon>Bacillota</taxon>
        <taxon>Clostridia</taxon>
        <taxon>Lachnospirales</taxon>
        <taxon>Lachnospiraceae</taxon>
        <taxon>Anaerobutyricum</taxon>
    </lineage>
</organism>
<name>A0A415TSE6_9FIRM</name>
<dbReference type="InterPro" id="IPR008964">
    <property type="entry name" value="Invasin/intimin_cell_adhesion"/>
</dbReference>
<reference evidence="3 4" key="1">
    <citation type="submission" date="2018-08" db="EMBL/GenBank/DDBJ databases">
        <title>A genome reference for cultivated species of the human gut microbiota.</title>
        <authorList>
            <person name="Zou Y."/>
            <person name="Xue W."/>
            <person name="Luo G."/>
        </authorList>
    </citation>
    <scope>NUCLEOTIDE SEQUENCE [LARGE SCALE GENOMIC DNA]</scope>
    <source>
        <strain evidence="3 4">AF31-17AC</strain>
    </source>
</reference>
<evidence type="ECO:0000313" key="4">
    <source>
        <dbReference type="Proteomes" id="UP000283700"/>
    </source>
</evidence>
<dbReference type="Proteomes" id="UP000283700">
    <property type="component" value="Unassembled WGS sequence"/>
</dbReference>
<dbReference type="PANTHER" id="PTHR45661:SF3">
    <property type="entry name" value="IG-LIKE DOMAIN-CONTAINING PROTEIN"/>
    <property type="match status" value="1"/>
</dbReference>
<dbReference type="InterPro" id="IPR026906">
    <property type="entry name" value="LRR_5"/>
</dbReference>
<dbReference type="Pfam" id="PF13306">
    <property type="entry name" value="LRR_5"/>
    <property type="match status" value="1"/>
</dbReference>
<proteinExistence type="predicted"/>
<dbReference type="AlphaFoldDB" id="A0A415TSE6"/>
<evidence type="ECO:0000256" key="1">
    <source>
        <dbReference type="SAM" id="SignalP"/>
    </source>
</evidence>
<evidence type="ECO:0000259" key="2">
    <source>
        <dbReference type="SMART" id="SM00635"/>
    </source>
</evidence>
<sequence length="626" mass="67198">MKLKHFLALGLTTAVIFPVAHGISVSANTVQMAVSRTEASALAQNSPIDKGTYTNADGTINWKFYEDGTLLVDGTGATPNWWPWYVYKDKIKTITVGEGITTLGEGGFKKHPNLTTVTIEGKLDSVSMCAFEYCPQLKSVTFSKGVSTIKGSAFIHCNNLSEINISQGSTTIDSQAFLGCENLSTVNIADGASNVGEFAFRNCSKLSNIIFSDSATTIGKGAFYGCKSLSTVRLSQNLTVINDDTFHDCINLTNITIPEKVNKIGNQAFLRSKLKNIKFPTTLKTIGQLAFTECGNLESIEIPASVTAIGKQGFINCANLSMVTISKGATNIASDAFKGCTNLLTIRYTGTQNEWKDLNIELPDVLTAQVLQQVYCNYTPNHKHKYVAYTIGGKPCSRCSVCGDWKTNSNTPTPSPSGEKEHKWSGWKTISAATVFKGAVQKRTCSTCGKSETRTGSKLKPAIQINATSFPLKIKQATTAFKVTGLAKGDSVASWKSSNTKIVKVSGKANGSNKITAGKKTGKAVITIILKSGLTKKISVTVQKKAVTAKKITSVPKKLNLKTKKKAVLKPVLNPITCTGKVTYKTSNKKVATVNRKGQITAKKKGKAVITVKAGKKTVKCTITVK</sequence>
<accession>A0A415TSE6</accession>
<feature type="chain" id="PRO_5038895225" description="BIG2 domain-containing protein" evidence="1">
    <location>
        <begin position="23"/>
        <end position="626"/>
    </location>
</feature>
<evidence type="ECO:0000313" key="3">
    <source>
        <dbReference type="EMBL" id="RHN06572.1"/>
    </source>
</evidence>
<keyword evidence="1" id="KW-0732">Signal</keyword>
<dbReference type="PANTHER" id="PTHR45661">
    <property type="entry name" value="SURFACE ANTIGEN"/>
    <property type="match status" value="1"/>
</dbReference>
<dbReference type="SUPFAM" id="SSF49373">
    <property type="entry name" value="Invasin/intimin cell-adhesion fragments"/>
    <property type="match status" value="2"/>
</dbReference>
<feature type="domain" description="BIG2" evidence="2">
    <location>
        <begin position="459"/>
        <end position="540"/>
    </location>
</feature>
<protein>
    <recommendedName>
        <fullName evidence="2">BIG2 domain-containing protein</fullName>
    </recommendedName>
</protein>
<dbReference type="InterPro" id="IPR053139">
    <property type="entry name" value="Surface_bspA-like"/>
</dbReference>
<dbReference type="EMBL" id="QRQO01000079">
    <property type="protein sequence ID" value="RHN06572.1"/>
    <property type="molecule type" value="Genomic_DNA"/>
</dbReference>
<dbReference type="InterPro" id="IPR032675">
    <property type="entry name" value="LRR_dom_sf"/>
</dbReference>
<dbReference type="Gene3D" id="3.80.10.10">
    <property type="entry name" value="Ribonuclease Inhibitor"/>
    <property type="match status" value="3"/>
</dbReference>